<dbReference type="EMBL" id="CP013695">
    <property type="protein sequence ID" value="ALU31519.1"/>
    <property type="molecule type" value="Genomic_DNA"/>
</dbReference>
<dbReference type="PaxDb" id="1435377-SUSAZ_04365"/>
<proteinExistence type="predicted"/>
<dbReference type="OrthoDB" id="36827at2157"/>
<name>A0A0U3H1M8_9CREN</name>
<dbReference type="OMA" id="YLDHEDM"/>
<accession>A0A0U3H1M8</accession>
<protein>
    <submittedName>
        <fullName evidence="1">Uncharacterized protein</fullName>
    </submittedName>
</protein>
<dbReference type="GeneID" id="14551462"/>
<dbReference type="Proteomes" id="UP000065473">
    <property type="component" value="Chromosome"/>
</dbReference>
<dbReference type="Proteomes" id="UP000060043">
    <property type="component" value="Chromosome"/>
</dbReference>
<organism evidence="1 4">
    <name type="scientific">Sulfolobus acidocaldarius</name>
    <dbReference type="NCBI Taxonomy" id="2285"/>
    <lineage>
        <taxon>Archaea</taxon>
        <taxon>Thermoproteota</taxon>
        <taxon>Thermoprotei</taxon>
        <taxon>Sulfolobales</taxon>
        <taxon>Sulfolobaceae</taxon>
        <taxon>Sulfolobus</taxon>
    </lineage>
</organism>
<dbReference type="AlphaFoldDB" id="A0A0U3H1M8"/>
<reference evidence="3 4" key="1">
    <citation type="submission" date="2015-12" db="EMBL/GenBank/DDBJ databases">
        <title>A stable core within a dynamic pangenome in Sulfolobus acidocaldarius.</title>
        <authorList>
            <person name="Anderson R."/>
            <person name="Kouris A."/>
            <person name="Seward C."/>
            <person name="Campbell K."/>
            <person name="Whitaker R."/>
        </authorList>
    </citation>
    <scope>NUCLEOTIDE SEQUENCE [LARGE SCALE GENOMIC DNA]</scope>
    <source>
        <strain evidence="1 4">GG12-C01-09</strain>
        <strain evidence="2 3">NG05B_CO5_07</strain>
    </source>
</reference>
<gene>
    <name evidence="1" type="ORF">ATY89_01690</name>
    <name evidence="2" type="ORF">ATZ20_04725</name>
</gene>
<evidence type="ECO:0000313" key="3">
    <source>
        <dbReference type="Proteomes" id="UP000060043"/>
    </source>
</evidence>
<evidence type="ECO:0000313" key="1">
    <source>
        <dbReference type="EMBL" id="ALU28799.1"/>
    </source>
</evidence>
<evidence type="ECO:0000313" key="2">
    <source>
        <dbReference type="EMBL" id="ALU31519.1"/>
    </source>
</evidence>
<dbReference type="STRING" id="1435377.SUSAZ_04365"/>
<dbReference type="RefSeq" id="WP_011277815.1">
    <property type="nucleotide sequence ID" value="NZ_BHWZ01000001.1"/>
</dbReference>
<evidence type="ECO:0000313" key="4">
    <source>
        <dbReference type="Proteomes" id="UP000065473"/>
    </source>
</evidence>
<dbReference type="EMBL" id="CP013694">
    <property type="protein sequence ID" value="ALU28799.1"/>
    <property type="molecule type" value="Genomic_DNA"/>
</dbReference>
<sequence>MDDDFLSYLLAGENKVARRYATNDDLILKRLDEIERLIRGLNTSKTPQKQSLCEQILEKGYIVTDQHIRSNTHPQLFVLPVGDNSSLITFRDTMDLLLVHFRLYKNEVDNKLSKRLLNIYSFLKKNGLIYLDHEDMMYKLI</sequence>